<dbReference type="SUPFAM" id="SSF55073">
    <property type="entry name" value="Nucleotide cyclase"/>
    <property type="match status" value="1"/>
</dbReference>
<feature type="domain" description="GGDEF" evidence="3">
    <location>
        <begin position="256"/>
        <end position="388"/>
    </location>
</feature>
<name>A0ABX7G3D4_9GAMM</name>
<dbReference type="InterPro" id="IPR043128">
    <property type="entry name" value="Rev_trsase/Diguanyl_cyclase"/>
</dbReference>
<feature type="transmembrane region" description="Helical" evidence="2">
    <location>
        <begin position="40"/>
        <end position="57"/>
    </location>
</feature>
<evidence type="ECO:0000313" key="5">
    <source>
        <dbReference type="Proteomes" id="UP000596252"/>
    </source>
</evidence>
<dbReference type="PANTHER" id="PTHR45138:SF24">
    <property type="entry name" value="DIGUANYLATE CYCLASE DGCC-RELATED"/>
    <property type="match status" value="1"/>
</dbReference>
<dbReference type="Gene3D" id="3.30.70.270">
    <property type="match status" value="1"/>
</dbReference>
<evidence type="ECO:0000256" key="2">
    <source>
        <dbReference type="SAM" id="Phobius"/>
    </source>
</evidence>
<sequence length="393" mass="42959">MDIQAEILIEVIVLLTAACAAAWALLAGPLRIAPRACRQYAVANGLLMLGLILNTLRTEEPSYLTWFGADLSLIAGIIMMRFGTVLLFRLPMNYKPELLLLAVVIFSMLMVPPSVASERYLGIVFSLAAAVLFVRLGISTYRGLLPGVGRNITLMLVMPLILAAVLFLVRLGLILTQDHAEARFISIHTAEAVPMLWFYLVLSVSINVVAMGNALTRLVQKIRVLADRDMLTGLWNRRSAELRLRELYQRWQKGRESFSLVLLDLDHFKKINDKLGHQAGDAALRQAALILGNSLRETDMLCRFGGEEFLVILPGAGIKQAHHVAEKLRENLAATALRWDDDEVALSASFGCAAIADGLSVSQLISSADHAMYQAKAGGRNCVVDSTAGPVQG</sequence>
<feature type="transmembrane region" description="Helical" evidence="2">
    <location>
        <begin position="196"/>
        <end position="215"/>
    </location>
</feature>
<gene>
    <name evidence="4" type="ORF">JQC75_18195</name>
</gene>
<feature type="transmembrane region" description="Helical" evidence="2">
    <location>
        <begin position="153"/>
        <end position="176"/>
    </location>
</feature>
<dbReference type="EC" id="2.7.7.65" evidence="1"/>
<feature type="transmembrane region" description="Helical" evidence="2">
    <location>
        <begin position="6"/>
        <end position="28"/>
    </location>
</feature>
<dbReference type="CDD" id="cd01949">
    <property type="entry name" value="GGDEF"/>
    <property type="match status" value="1"/>
</dbReference>
<feature type="transmembrane region" description="Helical" evidence="2">
    <location>
        <begin position="121"/>
        <end position="141"/>
    </location>
</feature>
<dbReference type="Proteomes" id="UP000596252">
    <property type="component" value="Chromosome"/>
</dbReference>
<proteinExistence type="predicted"/>
<dbReference type="RefSeq" id="WP_203325418.1">
    <property type="nucleotide sequence ID" value="NZ_CP069213.1"/>
</dbReference>
<keyword evidence="5" id="KW-1185">Reference proteome</keyword>
<evidence type="ECO:0000259" key="3">
    <source>
        <dbReference type="PROSITE" id="PS50887"/>
    </source>
</evidence>
<dbReference type="PANTHER" id="PTHR45138">
    <property type="entry name" value="REGULATORY COMPONENTS OF SENSORY TRANSDUCTION SYSTEM"/>
    <property type="match status" value="1"/>
</dbReference>
<dbReference type="EMBL" id="CP069213">
    <property type="protein sequence ID" value="QRH01747.1"/>
    <property type="molecule type" value="Genomic_DNA"/>
</dbReference>
<evidence type="ECO:0000313" key="4">
    <source>
        <dbReference type="EMBL" id="QRH01747.1"/>
    </source>
</evidence>
<accession>A0ABX7G3D4</accession>
<organism evidence="4 5">
    <name type="scientific">Shewanella litorisediminis</name>
    <dbReference type="NCBI Taxonomy" id="1173586"/>
    <lineage>
        <taxon>Bacteria</taxon>
        <taxon>Pseudomonadati</taxon>
        <taxon>Pseudomonadota</taxon>
        <taxon>Gammaproteobacteria</taxon>
        <taxon>Alteromonadales</taxon>
        <taxon>Shewanellaceae</taxon>
        <taxon>Shewanella</taxon>
    </lineage>
</organism>
<reference evidence="4 5" key="1">
    <citation type="journal article" date="2012" name="Antonie Van Leeuwenhoek">
        <title>Shewanella litorisediminis sp. nov., a gammaproteobacterium isolated from a tidal flat sediment.</title>
        <authorList>
            <person name="Lee M.H."/>
            <person name="Yoon J.H."/>
        </authorList>
    </citation>
    <scope>NUCLEOTIDE SEQUENCE [LARGE SCALE GENOMIC DNA]</scope>
    <source>
        <strain evidence="4 5">SMK1-12</strain>
    </source>
</reference>
<dbReference type="NCBIfam" id="TIGR00254">
    <property type="entry name" value="GGDEF"/>
    <property type="match status" value="1"/>
</dbReference>
<evidence type="ECO:0000256" key="1">
    <source>
        <dbReference type="ARBA" id="ARBA00012528"/>
    </source>
</evidence>
<feature type="transmembrane region" description="Helical" evidence="2">
    <location>
        <begin position="63"/>
        <end position="86"/>
    </location>
</feature>
<keyword evidence="2" id="KW-1133">Transmembrane helix</keyword>
<dbReference type="SMART" id="SM00267">
    <property type="entry name" value="GGDEF"/>
    <property type="match status" value="1"/>
</dbReference>
<dbReference type="InterPro" id="IPR029787">
    <property type="entry name" value="Nucleotide_cyclase"/>
</dbReference>
<feature type="transmembrane region" description="Helical" evidence="2">
    <location>
        <begin position="98"/>
        <end position="115"/>
    </location>
</feature>
<dbReference type="InterPro" id="IPR000160">
    <property type="entry name" value="GGDEF_dom"/>
</dbReference>
<dbReference type="Pfam" id="PF00990">
    <property type="entry name" value="GGDEF"/>
    <property type="match status" value="1"/>
</dbReference>
<dbReference type="InterPro" id="IPR050469">
    <property type="entry name" value="Diguanylate_Cyclase"/>
</dbReference>
<protein>
    <recommendedName>
        <fullName evidence="1">diguanylate cyclase</fullName>
        <ecNumber evidence="1">2.7.7.65</ecNumber>
    </recommendedName>
</protein>
<keyword evidence="2" id="KW-0472">Membrane</keyword>
<keyword evidence="2" id="KW-0812">Transmembrane</keyword>
<dbReference type="PROSITE" id="PS50887">
    <property type="entry name" value="GGDEF"/>
    <property type="match status" value="1"/>
</dbReference>